<keyword evidence="2" id="KW-0808">Transferase</keyword>
<feature type="domain" description="Methyltransferase regulatory" evidence="1">
    <location>
        <begin position="226"/>
        <end position="308"/>
    </location>
</feature>
<evidence type="ECO:0000313" key="3">
    <source>
        <dbReference type="Proteomes" id="UP000297396"/>
    </source>
</evidence>
<dbReference type="Proteomes" id="UP000297396">
    <property type="component" value="Unassembled WGS sequence"/>
</dbReference>
<comment type="caution">
    <text evidence="2">The sequence shown here is derived from an EMBL/GenBank/DDBJ whole genome shotgun (WGS) entry which is preliminary data.</text>
</comment>
<name>A0A4Y9JRM5_9PAST</name>
<gene>
    <name evidence="2" type="ORF">E4T80_10865</name>
</gene>
<evidence type="ECO:0000313" key="2">
    <source>
        <dbReference type="EMBL" id="TFV08208.1"/>
    </source>
</evidence>
<keyword evidence="2" id="KW-0418">Kinase</keyword>
<dbReference type="InterPro" id="IPR029063">
    <property type="entry name" value="SAM-dependent_MTases_sf"/>
</dbReference>
<dbReference type="GO" id="GO:0016301">
    <property type="term" value="F:kinase activity"/>
    <property type="evidence" value="ECO:0007669"/>
    <property type="project" value="UniProtKB-KW"/>
</dbReference>
<protein>
    <submittedName>
        <fullName evidence="2">6-phosphofructokinase</fullName>
    </submittedName>
</protein>
<proteinExistence type="predicted"/>
<dbReference type="AlphaFoldDB" id="A0A4Y9JRM5"/>
<reference evidence="2 3" key="1">
    <citation type="submission" date="2019-03" db="EMBL/GenBank/DDBJ databases">
        <title>Diversity of the mouse oral microbiome.</title>
        <authorList>
            <person name="Joseph S."/>
            <person name="Aduse-Opoku J."/>
            <person name="Curtis M."/>
            <person name="Wade W."/>
            <person name="Hashim A."/>
        </authorList>
    </citation>
    <scope>NUCLEOTIDE SEQUENCE [LARGE SCALE GENOMIC DNA]</scope>
    <source>
        <strain evidence="2 3">WT12</strain>
    </source>
</reference>
<dbReference type="InterPro" id="IPR018773">
    <property type="entry name" value="MeTrfase_reg_dom_prd"/>
</dbReference>
<dbReference type="Gene3D" id="3.40.50.150">
    <property type="entry name" value="Vaccinia Virus protein VP39"/>
    <property type="match status" value="1"/>
</dbReference>
<sequence>MKLLKGDNSMSNWSEGYTSDINYTFGYYSELNPNNMIIPLLMAGFKAPEMLNACELGFGQGISLNIHATGGQAKWYATDFNPSHANFAQQLSQIANNGALIADQGFKEFCQRDDLPEFDFIGLHGIWSWISDENRQIIVDFLQRKLKVGGVLYISYNTLPGWSAPSPLRHLLSQYHSTMTSASSDYRQNIQQSIDFVEKIFQQSPQLIESSPHLLPRLQGLKEKEPNYIVHEYLNQHWQPMYFSDMQKWLEQAKLSFACSSNYLDDFDMCLYSKEQQQLMGCFNHTNFAQTVKDFIVNKQFRRDFWIKGGVQLNGYQKRQAWRKLDVILHTSRDNIEMKASAHLTIDLNADLFNPILDKLQDHKVHNVGKLADSLKKRLSEYDVFTALAVLSGKGHLSAVQSNAQIKAARPRCDAFNRYILEQSRSPEFTVDYLVSPVIGAAYRIKLLDRWFLLAYIEQVPQENWVTFVFNLLKESNATLNKNDQPLHNDEDITTYLTEIYDNFCQNHLPMLKHLGII</sequence>
<organism evidence="2 3">
    <name type="scientific">Muribacter muris</name>
    <dbReference type="NCBI Taxonomy" id="67855"/>
    <lineage>
        <taxon>Bacteria</taxon>
        <taxon>Pseudomonadati</taxon>
        <taxon>Pseudomonadota</taxon>
        <taxon>Gammaproteobacteria</taxon>
        <taxon>Pasteurellales</taxon>
        <taxon>Pasteurellaceae</taxon>
        <taxon>Muribacter</taxon>
    </lineage>
</organism>
<evidence type="ECO:0000259" key="1">
    <source>
        <dbReference type="Pfam" id="PF10119"/>
    </source>
</evidence>
<dbReference type="SUPFAM" id="SSF53335">
    <property type="entry name" value="S-adenosyl-L-methionine-dependent methyltransferases"/>
    <property type="match status" value="1"/>
</dbReference>
<dbReference type="EMBL" id="SPPA01000028">
    <property type="protein sequence ID" value="TFV08208.1"/>
    <property type="molecule type" value="Genomic_DNA"/>
</dbReference>
<dbReference type="Pfam" id="PF10119">
    <property type="entry name" value="MethyTransf_Reg"/>
    <property type="match status" value="1"/>
</dbReference>
<accession>A0A4Y9JRM5</accession>
<dbReference type="OrthoDB" id="323463at2"/>